<dbReference type="EMBL" id="JACWMS010000001">
    <property type="protein sequence ID" value="MBD1319337.1"/>
    <property type="molecule type" value="Genomic_DNA"/>
</dbReference>
<evidence type="ECO:0000313" key="2">
    <source>
        <dbReference type="Proteomes" id="UP000602395"/>
    </source>
</evidence>
<organism evidence="1 2">
    <name type="scientific">Gordonia hankookensis</name>
    <dbReference type="NCBI Taxonomy" id="589403"/>
    <lineage>
        <taxon>Bacteria</taxon>
        <taxon>Bacillati</taxon>
        <taxon>Actinomycetota</taxon>
        <taxon>Actinomycetes</taxon>
        <taxon>Mycobacteriales</taxon>
        <taxon>Gordoniaceae</taxon>
        <taxon>Gordonia</taxon>
    </lineage>
</organism>
<keyword evidence="2" id="KW-1185">Reference proteome</keyword>
<name>A0ABR7WBZ0_9ACTN</name>
<proteinExistence type="predicted"/>
<evidence type="ECO:0000313" key="1">
    <source>
        <dbReference type="EMBL" id="MBD1319337.1"/>
    </source>
</evidence>
<dbReference type="Proteomes" id="UP000602395">
    <property type="component" value="Unassembled WGS sequence"/>
</dbReference>
<protein>
    <submittedName>
        <fullName evidence="1">Uncharacterized protein</fullName>
    </submittedName>
</protein>
<accession>A0ABR7WBZ0</accession>
<comment type="caution">
    <text evidence="1">The sequence shown here is derived from an EMBL/GenBank/DDBJ whole genome shotgun (WGS) entry which is preliminary data.</text>
</comment>
<sequence>MTKNEALKEIDSHLSSLSSAAHSKLTMPEVKVRRRQLHVWRAQVDAAHDGEGILDEIISEVYATEPVRTT</sequence>
<gene>
    <name evidence="1" type="ORF">IDF66_07050</name>
</gene>
<reference evidence="1 2" key="1">
    <citation type="submission" date="2020-09" db="EMBL/GenBank/DDBJ databases">
        <title>Novel species in genus Gordonia.</title>
        <authorList>
            <person name="Zhang G."/>
        </authorList>
    </citation>
    <scope>NUCLEOTIDE SEQUENCE [LARGE SCALE GENOMIC DNA]</scope>
    <source>
        <strain evidence="1 2">ON-33</strain>
    </source>
</reference>
<dbReference type="RefSeq" id="WP_164310672.1">
    <property type="nucleotide sequence ID" value="NZ_BAABAD010000003.1"/>
</dbReference>